<reference evidence="2" key="1">
    <citation type="submission" date="2014-09" db="EMBL/GenBank/DDBJ databases">
        <authorList>
            <person name="Magalhaes I.L.F."/>
            <person name="Oliveira U."/>
            <person name="Santos F.R."/>
            <person name="Vidigal T.H.D.A."/>
            <person name="Brescovit A.D."/>
            <person name="Santos A.J."/>
        </authorList>
    </citation>
    <scope>NUCLEOTIDE SEQUENCE</scope>
</reference>
<feature type="compositionally biased region" description="Polar residues" evidence="1">
    <location>
        <begin position="59"/>
        <end position="70"/>
    </location>
</feature>
<protein>
    <submittedName>
        <fullName evidence="2">Uncharacterized protein</fullName>
    </submittedName>
</protein>
<dbReference type="AlphaFoldDB" id="A0A0K8SZ94"/>
<feature type="non-terminal residue" evidence="2">
    <location>
        <position position="101"/>
    </location>
</feature>
<feature type="compositionally biased region" description="Basic and acidic residues" evidence="1">
    <location>
        <begin position="1"/>
        <end position="36"/>
    </location>
</feature>
<organism evidence="2">
    <name type="scientific">Lygus hesperus</name>
    <name type="common">Western plant bug</name>
    <dbReference type="NCBI Taxonomy" id="30085"/>
    <lineage>
        <taxon>Eukaryota</taxon>
        <taxon>Metazoa</taxon>
        <taxon>Ecdysozoa</taxon>
        <taxon>Arthropoda</taxon>
        <taxon>Hexapoda</taxon>
        <taxon>Insecta</taxon>
        <taxon>Pterygota</taxon>
        <taxon>Neoptera</taxon>
        <taxon>Paraneoptera</taxon>
        <taxon>Hemiptera</taxon>
        <taxon>Heteroptera</taxon>
        <taxon>Panheteroptera</taxon>
        <taxon>Cimicomorpha</taxon>
        <taxon>Miridae</taxon>
        <taxon>Mirini</taxon>
        <taxon>Lygus</taxon>
    </lineage>
</organism>
<accession>A0A0K8SZ94</accession>
<evidence type="ECO:0000313" key="2">
    <source>
        <dbReference type="EMBL" id="JAG58554.1"/>
    </source>
</evidence>
<feature type="compositionally biased region" description="Basic and acidic residues" evidence="1">
    <location>
        <begin position="71"/>
        <end position="82"/>
    </location>
</feature>
<sequence>HPNSGEELRDQRQLSDHNQSEDGIEAVERPSRAETRKNRKKKFRAAKKRKVRDGETGESESSSKAAQNTFRKTDEPKIEDQKSSCGSGGAKVCQYCDTSHP</sequence>
<dbReference type="EMBL" id="GBRD01007267">
    <property type="protein sequence ID" value="JAG58554.1"/>
    <property type="molecule type" value="Transcribed_RNA"/>
</dbReference>
<feature type="non-terminal residue" evidence="2">
    <location>
        <position position="1"/>
    </location>
</feature>
<name>A0A0K8SZ94_LYGHE</name>
<feature type="region of interest" description="Disordered" evidence="1">
    <location>
        <begin position="1"/>
        <end position="101"/>
    </location>
</feature>
<proteinExistence type="predicted"/>
<evidence type="ECO:0000256" key="1">
    <source>
        <dbReference type="SAM" id="MobiDB-lite"/>
    </source>
</evidence>
<feature type="compositionally biased region" description="Basic residues" evidence="1">
    <location>
        <begin position="37"/>
        <end position="51"/>
    </location>
</feature>